<dbReference type="STRING" id="1758689.SGUI_2017"/>
<feature type="domain" description="HTH lysR-type" evidence="5">
    <location>
        <begin position="6"/>
        <end position="63"/>
    </location>
</feature>
<dbReference type="GO" id="GO:0003700">
    <property type="term" value="F:DNA-binding transcription factor activity"/>
    <property type="evidence" value="ECO:0007669"/>
    <property type="project" value="InterPro"/>
</dbReference>
<dbReference type="AlphaFoldDB" id="A0A1B1NDB2"/>
<dbReference type="InterPro" id="IPR036388">
    <property type="entry name" value="WH-like_DNA-bd_sf"/>
</dbReference>
<dbReference type="OrthoDB" id="3636008at2"/>
<dbReference type="InterPro" id="IPR036390">
    <property type="entry name" value="WH_DNA-bd_sf"/>
</dbReference>
<dbReference type="Pfam" id="PF00126">
    <property type="entry name" value="HTH_1"/>
    <property type="match status" value="1"/>
</dbReference>
<keyword evidence="2" id="KW-0805">Transcription regulation</keyword>
<organism evidence="6 7">
    <name type="scientific">Serinicoccus hydrothermalis</name>
    <dbReference type="NCBI Taxonomy" id="1758689"/>
    <lineage>
        <taxon>Bacteria</taxon>
        <taxon>Bacillati</taxon>
        <taxon>Actinomycetota</taxon>
        <taxon>Actinomycetes</taxon>
        <taxon>Micrococcales</taxon>
        <taxon>Ornithinimicrobiaceae</taxon>
        <taxon>Serinicoccus</taxon>
    </lineage>
</organism>
<dbReference type="Pfam" id="PF03466">
    <property type="entry name" value="LysR_substrate"/>
    <property type="match status" value="1"/>
</dbReference>
<dbReference type="PROSITE" id="PS50931">
    <property type="entry name" value="HTH_LYSR"/>
    <property type="match status" value="1"/>
</dbReference>
<dbReference type="GO" id="GO:0032993">
    <property type="term" value="C:protein-DNA complex"/>
    <property type="evidence" value="ECO:0007669"/>
    <property type="project" value="TreeGrafter"/>
</dbReference>
<reference evidence="6 7" key="1">
    <citation type="submission" date="2016-03" db="EMBL/GenBank/DDBJ databases">
        <title>Shallow-sea hydrothermal system.</title>
        <authorList>
            <person name="Tang K."/>
        </authorList>
    </citation>
    <scope>NUCLEOTIDE SEQUENCE [LARGE SCALE GENOMIC DNA]</scope>
    <source>
        <strain evidence="6 7">JLT9</strain>
    </source>
</reference>
<dbReference type="EMBL" id="CP014989">
    <property type="protein sequence ID" value="ANS79413.1"/>
    <property type="molecule type" value="Genomic_DNA"/>
</dbReference>
<evidence type="ECO:0000313" key="6">
    <source>
        <dbReference type="EMBL" id="ANS79413.1"/>
    </source>
</evidence>
<evidence type="ECO:0000259" key="5">
    <source>
        <dbReference type="PROSITE" id="PS50931"/>
    </source>
</evidence>
<dbReference type="Gene3D" id="3.40.190.10">
    <property type="entry name" value="Periplasmic binding protein-like II"/>
    <property type="match status" value="2"/>
</dbReference>
<dbReference type="PRINTS" id="PR00039">
    <property type="entry name" value="HTHLYSR"/>
</dbReference>
<name>A0A1B1NDB2_9MICO</name>
<dbReference type="PANTHER" id="PTHR30346:SF0">
    <property type="entry name" value="HCA OPERON TRANSCRIPTIONAL ACTIVATOR HCAR"/>
    <property type="match status" value="1"/>
</dbReference>
<dbReference type="RefSeq" id="WP_066639662.1">
    <property type="nucleotide sequence ID" value="NZ_CP014989.1"/>
</dbReference>
<evidence type="ECO:0000256" key="4">
    <source>
        <dbReference type="ARBA" id="ARBA00023163"/>
    </source>
</evidence>
<accession>A0A1B1NDB2</accession>
<dbReference type="Proteomes" id="UP000092482">
    <property type="component" value="Chromosome"/>
</dbReference>
<dbReference type="Gene3D" id="1.10.10.10">
    <property type="entry name" value="Winged helix-like DNA-binding domain superfamily/Winged helix DNA-binding domain"/>
    <property type="match status" value="1"/>
</dbReference>
<protein>
    <submittedName>
        <fullName evidence="6">Transcriptional regulator, LysR family</fullName>
    </submittedName>
</protein>
<dbReference type="SUPFAM" id="SSF46785">
    <property type="entry name" value="Winged helix' DNA-binding domain"/>
    <property type="match status" value="1"/>
</dbReference>
<dbReference type="FunFam" id="1.10.10.10:FF:000001">
    <property type="entry name" value="LysR family transcriptional regulator"/>
    <property type="match status" value="1"/>
</dbReference>
<evidence type="ECO:0000256" key="3">
    <source>
        <dbReference type="ARBA" id="ARBA00023125"/>
    </source>
</evidence>
<keyword evidence="7" id="KW-1185">Reference proteome</keyword>
<evidence type="ECO:0000256" key="1">
    <source>
        <dbReference type="ARBA" id="ARBA00009437"/>
    </source>
</evidence>
<evidence type="ECO:0000256" key="2">
    <source>
        <dbReference type="ARBA" id="ARBA00023015"/>
    </source>
</evidence>
<dbReference type="InterPro" id="IPR005119">
    <property type="entry name" value="LysR_subst-bd"/>
</dbReference>
<dbReference type="InterPro" id="IPR000847">
    <property type="entry name" value="LysR_HTH_N"/>
</dbReference>
<keyword evidence="3" id="KW-0238">DNA-binding</keyword>
<proteinExistence type="inferred from homology"/>
<dbReference type="SUPFAM" id="SSF53850">
    <property type="entry name" value="Periplasmic binding protein-like II"/>
    <property type="match status" value="1"/>
</dbReference>
<keyword evidence="4" id="KW-0804">Transcription</keyword>
<dbReference type="KEGG" id="serj:SGUI_2017"/>
<gene>
    <name evidence="6" type="ORF">SGUI_2017</name>
</gene>
<dbReference type="GO" id="GO:0003677">
    <property type="term" value="F:DNA binding"/>
    <property type="evidence" value="ECO:0007669"/>
    <property type="project" value="UniProtKB-KW"/>
</dbReference>
<sequence length="297" mass="32053">MPPADLSLRDLRSFLAVVDEGTFTDAAIALRTTQASVSRHVGALERALGVRLLQRGGRIVTLTVAGRRVVAHARRLQDEAEAVLRAAQDEGREVRVGYAWAALGGHTATVQREWARRHPGSELTFVNSATRFAGLTEGIAEVAVVRRDPGVSQLASALLGHEDRMAALPSAHPLARRRLLRMADFAGQTVALDVATGTTTPDLWTPQQAPGAFREVRGTDEWLTVIAAGRAIGLTSQATAAQYSRTGVVFRRLRDAPTVAVHLIWWRQDPPAYLDELCAVVREAYARAGRPAAGPTP</sequence>
<comment type="similarity">
    <text evidence="1">Belongs to the LysR transcriptional regulatory family.</text>
</comment>
<dbReference type="PANTHER" id="PTHR30346">
    <property type="entry name" value="TRANSCRIPTIONAL DUAL REGULATOR HCAR-RELATED"/>
    <property type="match status" value="1"/>
</dbReference>
<evidence type="ECO:0000313" key="7">
    <source>
        <dbReference type="Proteomes" id="UP000092482"/>
    </source>
</evidence>